<dbReference type="Proteomes" id="UP001500842">
    <property type="component" value="Unassembled WGS sequence"/>
</dbReference>
<reference evidence="1 2" key="1">
    <citation type="journal article" date="2019" name="Int. J. Syst. Evol. Microbiol.">
        <title>The Global Catalogue of Microorganisms (GCM) 10K type strain sequencing project: providing services to taxonomists for standard genome sequencing and annotation.</title>
        <authorList>
            <consortium name="The Broad Institute Genomics Platform"/>
            <consortium name="The Broad Institute Genome Sequencing Center for Infectious Disease"/>
            <person name="Wu L."/>
            <person name="Ma J."/>
        </authorList>
    </citation>
    <scope>NUCLEOTIDE SEQUENCE [LARGE SCALE GENOMIC DNA]</scope>
    <source>
        <strain evidence="1 2">JCM 14942</strain>
    </source>
</reference>
<gene>
    <name evidence="1" type="ORF">GCM10009788_46570</name>
</gene>
<organism evidence="1 2">
    <name type="scientific">Nocardioides humi</name>
    <dbReference type="NCBI Taxonomy" id="449461"/>
    <lineage>
        <taxon>Bacteria</taxon>
        <taxon>Bacillati</taxon>
        <taxon>Actinomycetota</taxon>
        <taxon>Actinomycetes</taxon>
        <taxon>Propionibacteriales</taxon>
        <taxon>Nocardioidaceae</taxon>
        <taxon>Nocardioides</taxon>
    </lineage>
</organism>
<evidence type="ECO:0000313" key="1">
    <source>
        <dbReference type="EMBL" id="GAA1538645.1"/>
    </source>
</evidence>
<comment type="caution">
    <text evidence="1">The sequence shown here is derived from an EMBL/GenBank/DDBJ whole genome shotgun (WGS) entry which is preliminary data.</text>
</comment>
<name>A0ABN2BG52_9ACTN</name>
<protein>
    <submittedName>
        <fullName evidence="1">Uncharacterized protein</fullName>
    </submittedName>
</protein>
<dbReference type="EMBL" id="BAAAOR010000034">
    <property type="protein sequence ID" value="GAA1538645.1"/>
    <property type="molecule type" value="Genomic_DNA"/>
</dbReference>
<sequence length="112" mass="11855">MILRLRTAPAPVLLVEEPAVMSALALLCDGADRAALGLALERQGAGSVADDEQHVWVRVAWVREQVAAVDPSLLGGFDGMVAYAAKHGWVDASGHHVRVHIAAPDIESNPTE</sequence>
<evidence type="ECO:0000313" key="2">
    <source>
        <dbReference type="Proteomes" id="UP001500842"/>
    </source>
</evidence>
<keyword evidence="2" id="KW-1185">Reference proteome</keyword>
<accession>A0ABN2BG52</accession>
<dbReference type="RefSeq" id="WP_141004302.1">
    <property type="nucleotide sequence ID" value="NZ_BAAAOR010000034.1"/>
</dbReference>
<proteinExistence type="predicted"/>